<evidence type="ECO:0000313" key="5">
    <source>
        <dbReference type="EMBL" id="MEX5719640.1"/>
    </source>
</evidence>
<dbReference type="InterPro" id="IPR036388">
    <property type="entry name" value="WH-like_DNA-bd_sf"/>
</dbReference>
<dbReference type="InterPro" id="IPR036390">
    <property type="entry name" value="WH_DNA-bd_sf"/>
</dbReference>
<accession>A0ABV3XGD1</accession>
<keyword evidence="1" id="KW-0805">Transcription regulation</keyword>
<dbReference type="InterPro" id="IPR023187">
    <property type="entry name" value="Tscrpt_reg_MarR-type_CS"/>
</dbReference>
<dbReference type="SMART" id="SM00347">
    <property type="entry name" value="HTH_MARR"/>
    <property type="match status" value="1"/>
</dbReference>
<dbReference type="Pfam" id="PF12802">
    <property type="entry name" value="MarR_2"/>
    <property type="match status" value="1"/>
</dbReference>
<dbReference type="PANTHER" id="PTHR39515:SF2">
    <property type="entry name" value="HTH-TYPE TRANSCRIPTIONAL REGULATOR RV0880"/>
    <property type="match status" value="1"/>
</dbReference>
<comment type="caution">
    <text evidence="5">The sequence shown here is derived from an EMBL/GenBank/DDBJ whole genome shotgun (WGS) entry which is preliminary data.</text>
</comment>
<feature type="domain" description="HTH marR-type" evidence="4">
    <location>
        <begin position="8"/>
        <end position="142"/>
    </location>
</feature>
<dbReference type="InterPro" id="IPR052526">
    <property type="entry name" value="HTH-type_Bedaq_tolerance"/>
</dbReference>
<evidence type="ECO:0000256" key="3">
    <source>
        <dbReference type="ARBA" id="ARBA00023163"/>
    </source>
</evidence>
<dbReference type="Proteomes" id="UP001560045">
    <property type="component" value="Unassembled WGS sequence"/>
</dbReference>
<dbReference type="SUPFAM" id="SSF46785">
    <property type="entry name" value="Winged helix' DNA-binding domain"/>
    <property type="match status" value="1"/>
</dbReference>
<evidence type="ECO:0000313" key="6">
    <source>
        <dbReference type="Proteomes" id="UP001560045"/>
    </source>
</evidence>
<dbReference type="PANTHER" id="PTHR39515">
    <property type="entry name" value="CONSERVED PROTEIN"/>
    <property type="match status" value="1"/>
</dbReference>
<protein>
    <submittedName>
        <fullName evidence="5">MarR family winged helix-turn-helix transcriptional regulator</fullName>
    </submittedName>
</protein>
<dbReference type="PRINTS" id="PR00598">
    <property type="entry name" value="HTHMARR"/>
</dbReference>
<keyword evidence="2" id="KW-0238">DNA-binding</keyword>
<evidence type="ECO:0000259" key="4">
    <source>
        <dbReference type="PROSITE" id="PS50995"/>
    </source>
</evidence>
<dbReference type="EMBL" id="JBFNXQ010000046">
    <property type="protein sequence ID" value="MEX5719640.1"/>
    <property type="molecule type" value="Genomic_DNA"/>
</dbReference>
<dbReference type="InterPro" id="IPR000835">
    <property type="entry name" value="HTH_MarR-typ"/>
</dbReference>
<proteinExistence type="predicted"/>
<gene>
    <name evidence="5" type="ORF">ABQ292_14850</name>
</gene>
<keyword evidence="6" id="KW-1185">Reference proteome</keyword>
<dbReference type="Gene3D" id="1.10.10.10">
    <property type="entry name" value="Winged helix-like DNA-binding domain superfamily/Winged helix DNA-binding domain"/>
    <property type="match status" value="1"/>
</dbReference>
<dbReference type="PROSITE" id="PS50995">
    <property type="entry name" value="HTH_MARR_2"/>
    <property type="match status" value="1"/>
</dbReference>
<keyword evidence="3" id="KW-0804">Transcription</keyword>
<evidence type="ECO:0000256" key="1">
    <source>
        <dbReference type="ARBA" id="ARBA00023015"/>
    </source>
</evidence>
<name>A0ABV3XGD1_9ACTN</name>
<organism evidence="5 6">
    <name type="scientific">Geodermatophilus maliterrae</name>
    <dbReference type="NCBI Taxonomy" id="3162531"/>
    <lineage>
        <taxon>Bacteria</taxon>
        <taxon>Bacillati</taxon>
        <taxon>Actinomycetota</taxon>
        <taxon>Actinomycetes</taxon>
        <taxon>Geodermatophilales</taxon>
        <taxon>Geodermatophilaceae</taxon>
        <taxon>Geodermatophilus</taxon>
    </lineage>
</organism>
<reference evidence="5 6" key="1">
    <citation type="submission" date="2024-06" db="EMBL/GenBank/DDBJ databases">
        <title>Draft genome sequence of Geodermatophilus badlandi, a novel member of the Geodermatophilaceae isolated from badland sedimentary rocks in the Red desert, Wyoming, USA.</title>
        <authorList>
            <person name="Ben Tekaya S."/>
            <person name="Nouioui I."/>
            <person name="Flores G.M."/>
            <person name="Shaal M.N."/>
            <person name="Bredoire F."/>
            <person name="Basile F."/>
            <person name="Van Diepen L."/>
            <person name="Ward N.L."/>
        </authorList>
    </citation>
    <scope>NUCLEOTIDE SEQUENCE [LARGE SCALE GENOMIC DNA]</scope>
    <source>
        <strain evidence="5 6">WL48A</strain>
    </source>
</reference>
<dbReference type="PROSITE" id="PS01117">
    <property type="entry name" value="HTH_MARR_1"/>
    <property type="match status" value="1"/>
</dbReference>
<evidence type="ECO:0000256" key="2">
    <source>
        <dbReference type="ARBA" id="ARBA00023125"/>
    </source>
</evidence>
<sequence length="160" mass="17022">MPLSPGTRDRLVAAVAQFVRAGRHVSTRAAESVHGGLPSFGWGLLLPLERDGEQRCSTLAARTGVDVSVVSRQVAALERQGHVERRPDPDDGRASLIRLSEAGAAALARTRAVRSEWATAALADWDEEDARRLGELLERLAADLDRAAPATSQIPLGAAS</sequence>
<dbReference type="RefSeq" id="WP_369207673.1">
    <property type="nucleotide sequence ID" value="NZ_JBFNXQ010000046.1"/>
</dbReference>